<keyword evidence="2" id="KW-0479">Metal-binding</keyword>
<dbReference type="PROSITE" id="PS51471">
    <property type="entry name" value="FE2OG_OXY"/>
    <property type="match status" value="1"/>
</dbReference>
<dbReference type="RefSeq" id="WP_379737575.1">
    <property type="nucleotide sequence ID" value="NZ_JBHSGW010000001.1"/>
</dbReference>
<comment type="cofactor">
    <cofactor evidence="1">
        <name>L-ascorbate</name>
        <dbReference type="ChEBI" id="CHEBI:38290"/>
    </cofactor>
</comment>
<keyword evidence="3" id="KW-0847">Vitamin C</keyword>
<dbReference type="Gene3D" id="2.60.120.620">
    <property type="entry name" value="q2cbj1_9rhob like domain"/>
    <property type="match status" value="1"/>
</dbReference>
<dbReference type="PANTHER" id="PTHR12907">
    <property type="entry name" value="EGL NINE HOMOLOG-RELATED"/>
    <property type="match status" value="1"/>
</dbReference>
<organism evidence="8 9">
    <name type="scientific">Flavobacterium ponti</name>
    <dbReference type="NCBI Taxonomy" id="665133"/>
    <lineage>
        <taxon>Bacteria</taxon>
        <taxon>Pseudomonadati</taxon>
        <taxon>Bacteroidota</taxon>
        <taxon>Flavobacteriia</taxon>
        <taxon>Flavobacteriales</taxon>
        <taxon>Flavobacteriaceae</taxon>
        <taxon>Flavobacterium</taxon>
    </lineage>
</organism>
<feature type="domain" description="Fe2OG dioxygenase" evidence="7">
    <location>
        <begin position="102"/>
        <end position="196"/>
    </location>
</feature>
<accession>A0ABV9P3S2</accession>
<evidence type="ECO:0000256" key="5">
    <source>
        <dbReference type="ARBA" id="ARBA00023002"/>
    </source>
</evidence>
<dbReference type="EMBL" id="JBHSGW010000001">
    <property type="protein sequence ID" value="MFC4738569.1"/>
    <property type="molecule type" value="Genomic_DNA"/>
</dbReference>
<dbReference type="InterPro" id="IPR005123">
    <property type="entry name" value="Oxoglu/Fe-dep_dioxygenase_dom"/>
</dbReference>
<protein>
    <submittedName>
        <fullName evidence="8">2OG-Fe(II) oxygenase</fullName>
    </submittedName>
</protein>
<dbReference type="InterPro" id="IPR006620">
    <property type="entry name" value="Pro_4_hyd_alph"/>
</dbReference>
<keyword evidence="6" id="KW-0408">Iron</keyword>
<comment type="caution">
    <text evidence="8">The sequence shown here is derived from an EMBL/GenBank/DDBJ whole genome shotgun (WGS) entry which is preliminary data.</text>
</comment>
<proteinExistence type="predicted"/>
<keyword evidence="4" id="KW-0223">Dioxygenase</keyword>
<evidence type="ECO:0000313" key="8">
    <source>
        <dbReference type="EMBL" id="MFC4738569.1"/>
    </source>
</evidence>
<dbReference type="InterPro" id="IPR051559">
    <property type="entry name" value="HIF_prolyl_hydroxylases"/>
</dbReference>
<name>A0ABV9P3S2_9FLAO</name>
<evidence type="ECO:0000256" key="2">
    <source>
        <dbReference type="ARBA" id="ARBA00022723"/>
    </source>
</evidence>
<keyword evidence="9" id="KW-1185">Reference proteome</keyword>
<dbReference type="InterPro" id="IPR044862">
    <property type="entry name" value="Pro_4_hyd_alph_FE2OG_OXY"/>
</dbReference>
<reference evidence="9" key="1">
    <citation type="journal article" date="2019" name="Int. J. Syst. Evol. Microbiol.">
        <title>The Global Catalogue of Microorganisms (GCM) 10K type strain sequencing project: providing services to taxonomists for standard genome sequencing and annotation.</title>
        <authorList>
            <consortium name="The Broad Institute Genomics Platform"/>
            <consortium name="The Broad Institute Genome Sequencing Center for Infectious Disease"/>
            <person name="Wu L."/>
            <person name="Ma J."/>
        </authorList>
    </citation>
    <scope>NUCLEOTIDE SEQUENCE [LARGE SCALE GENOMIC DNA]</scope>
    <source>
        <strain evidence="9">CCUG 50349</strain>
    </source>
</reference>
<evidence type="ECO:0000256" key="3">
    <source>
        <dbReference type="ARBA" id="ARBA00022896"/>
    </source>
</evidence>
<keyword evidence="5" id="KW-0560">Oxidoreductase</keyword>
<dbReference type="Proteomes" id="UP001595885">
    <property type="component" value="Unassembled WGS sequence"/>
</dbReference>
<evidence type="ECO:0000259" key="7">
    <source>
        <dbReference type="PROSITE" id="PS51471"/>
    </source>
</evidence>
<evidence type="ECO:0000256" key="1">
    <source>
        <dbReference type="ARBA" id="ARBA00001961"/>
    </source>
</evidence>
<dbReference type="SMART" id="SM00702">
    <property type="entry name" value="P4Hc"/>
    <property type="match status" value="1"/>
</dbReference>
<evidence type="ECO:0000256" key="4">
    <source>
        <dbReference type="ARBA" id="ARBA00022964"/>
    </source>
</evidence>
<sequence length="204" mass="23875">MEASFEELISSYIDNKVGISKDFLSESLANNLRDSLLNLYKEEELKSAGIGHFGTFAKNKEIRSDVIYWLDKENNNPYELEFFALIEDFIAYLNKECFTGIKSYEFHYALYKPGTFYKRHLDQFQDTSNRQFSMITYLNVDWKEGDGGELKIYDGDNSQTISPTNRKTVFFKSNEMEHEVLETNQMRLSITGWLRKDLIEVIVS</sequence>
<evidence type="ECO:0000256" key="6">
    <source>
        <dbReference type="ARBA" id="ARBA00023004"/>
    </source>
</evidence>
<gene>
    <name evidence="8" type="ORF">ACFO3U_01025</name>
</gene>
<dbReference type="Pfam" id="PF13640">
    <property type="entry name" value="2OG-FeII_Oxy_3"/>
    <property type="match status" value="1"/>
</dbReference>
<evidence type="ECO:0000313" key="9">
    <source>
        <dbReference type="Proteomes" id="UP001595885"/>
    </source>
</evidence>
<dbReference type="PANTHER" id="PTHR12907:SF26">
    <property type="entry name" value="HIF PROLYL HYDROXYLASE, ISOFORM C"/>
    <property type="match status" value="1"/>
</dbReference>